<comment type="caution">
    <text evidence="2">The sequence shown here is derived from an EMBL/GenBank/DDBJ whole genome shotgun (WGS) entry which is preliminary data.</text>
</comment>
<gene>
    <name evidence="2" type="ORF">V1477_010704</name>
</gene>
<evidence type="ECO:0000313" key="3">
    <source>
        <dbReference type="Proteomes" id="UP001607303"/>
    </source>
</evidence>
<name>A0ABD2C386_VESMC</name>
<sequence>TFNKSCRDKQKYYFQMKSFHCSYSNREIIGACAIVNRNNQGILVAYLFYLRYNREIFRYFLQLYTVEIKMPGTPMEPNRDTLQKLQTERPSNGNYQQVVREITQTDHLNKRLLVSLLERMNKSNGEFDSFMEKETNTSQDNDDSDF</sequence>
<protein>
    <submittedName>
        <fullName evidence="2">Uncharacterized protein</fullName>
    </submittedName>
</protein>
<organism evidence="2 3">
    <name type="scientific">Vespula maculifrons</name>
    <name type="common">Eastern yellow jacket</name>
    <name type="synonym">Wasp</name>
    <dbReference type="NCBI Taxonomy" id="7453"/>
    <lineage>
        <taxon>Eukaryota</taxon>
        <taxon>Metazoa</taxon>
        <taxon>Ecdysozoa</taxon>
        <taxon>Arthropoda</taxon>
        <taxon>Hexapoda</taxon>
        <taxon>Insecta</taxon>
        <taxon>Pterygota</taxon>
        <taxon>Neoptera</taxon>
        <taxon>Endopterygota</taxon>
        <taxon>Hymenoptera</taxon>
        <taxon>Apocrita</taxon>
        <taxon>Aculeata</taxon>
        <taxon>Vespoidea</taxon>
        <taxon>Vespidae</taxon>
        <taxon>Vespinae</taxon>
        <taxon>Vespula</taxon>
    </lineage>
</organism>
<evidence type="ECO:0000256" key="1">
    <source>
        <dbReference type="SAM" id="MobiDB-lite"/>
    </source>
</evidence>
<keyword evidence="3" id="KW-1185">Reference proteome</keyword>
<dbReference type="AlphaFoldDB" id="A0ABD2C386"/>
<dbReference type="EMBL" id="JAYRBN010000061">
    <property type="protein sequence ID" value="KAL2739315.1"/>
    <property type="molecule type" value="Genomic_DNA"/>
</dbReference>
<reference evidence="2 3" key="1">
    <citation type="journal article" date="2024" name="Ann. Entomol. Soc. Am.">
        <title>Genomic analyses of the southern and eastern yellowjacket wasps (Hymenoptera: Vespidae) reveal evolutionary signatures of social life.</title>
        <authorList>
            <person name="Catto M.A."/>
            <person name="Caine P.B."/>
            <person name="Orr S.E."/>
            <person name="Hunt B.G."/>
            <person name="Goodisman M.A.D."/>
        </authorList>
    </citation>
    <scope>NUCLEOTIDE SEQUENCE [LARGE SCALE GENOMIC DNA]</scope>
    <source>
        <strain evidence="2">232</strain>
        <tissue evidence="2">Head and thorax</tissue>
    </source>
</reference>
<feature type="non-terminal residue" evidence="2">
    <location>
        <position position="1"/>
    </location>
</feature>
<evidence type="ECO:0000313" key="2">
    <source>
        <dbReference type="EMBL" id="KAL2739315.1"/>
    </source>
</evidence>
<feature type="region of interest" description="Disordered" evidence="1">
    <location>
        <begin position="127"/>
        <end position="146"/>
    </location>
</feature>
<dbReference type="Proteomes" id="UP001607303">
    <property type="component" value="Unassembled WGS sequence"/>
</dbReference>
<accession>A0ABD2C386</accession>
<proteinExistence type="predicted"/>